<keyword evidence="3" id="KW-1185">Reference proteome</keyword>
<gene>
    <name evidence="2" type="ORF">BCR39DRAFT_381372</name>
</gene>
<organism evidence="2 3">
    <name type="scientific">Naematelia encephala</name>
    <dbReference type="NCBI Taxonomy" id="71784"/>
    <lineage>
        <taxon>Eukaryota</taxon>
        <taxon>Fungi</taxon>
        <taxon>Dikarya</taxon>
        <taxon>Basidiomycota</taxon>
        <taxon>Agaricomycotina</taxon>
        <taxon>Tremellomycetes</taxon>
        <taxon>Tremellales</taxon>
        <taxon>Naemateliaceae</taxon>
        <taxon>Naematelia</taxon>
    </lineage>
</organism>
<protein>
    <submittedName>
        <fullName evidence="2">Uncharacterized protein</fullName>
    </submittedName>
</protein>
<name>A0A1Y2AK70_9TREE</name>
<accession>A0A1Y2AK70</accession>
<feature type="region of interest" description="Disordered" evidence="1">
    <location>
        <begin position="1"/>
        <end position="31"/>
    </location>
</feature>
<evidence type="ECO:0000313" key="3">
    <source>
        <dbReference type="Proteomes" id="UP000193986"/>
    </source>
</evidence>
<reference evidence="2 3" key="1">
    <citation type="submission" date="2016-07" db="EMBL/GenBank/DDBJ databases">
        <title>Pervasive Adenine N6-methylation of Active Genes in Fungi.</title>
        <authorList>
            <consortium name="DOE Joint Genome Institute"/>
            <person name="Mondo S.J."/>
            <person name="Dannebaum R.O."/>
            <person name="Kuo R.C."/>
            <person name="Labutti K."/>
            <person name="Haridas S."/>
            <person name="Kuo A."/>
            <person name="Salamov A."/>
            <person name="Ahrendt S.R."/>
            <person name="Lipzen A."/>
            <person name="Sullivan W."/>
            <person name="Andreopoulos W.B."/>
            <person name="Clum A."/>
            <person name="Lindquist E."/>
            <person name="Daum C."/>
            <person name="Ramamoorthy G.K."/>
            <person name="Gryganskyi A."/>
            <person name="Culley D."/>
            <person name="Magnuson J.K."/>
            <person name="James T.Y."/>
            <person name="O'Malley M.A."/>
            <person name="Stajich J.E."/>
            <person name="Spatafora J.W."/>
            <person name="Visel A."/>
            <person name="Grigoriev I.V."/>
        </authorList>
    </citation>
    <scope>NUCLEOTIDE SEQUENCE [LARGE SCALE GENOMIC DNA]</scope>
    <source>
        <strain evidence="2 3">68-887.2</strain>
    </source>
</reference>
<feature type="compositionally biased region" description="Polar residues" evidence="1">
    <location>
        <begin position="89"/>
        <end position="102"/>
    </location>
</feature>
<proteinExistence type="predicted"/>
<evidence type="ECO:0000256" key="1">
    <source>
        <dbReference type="SAM" id="MobiDB-lite"/>
    </source>
</evidence>
<feature type="compositionally biased region" description="Polar residues" evidence="1">
    <location>
        <begin position="114"/>
        <end position="130"/>
    </location>
</feature>
<sequence>MTMSEYFEDERMAREKNKAHRWRWTSEQREEEYKRRLELDRELIQKLDRSERRLERRLLGDNVTTETDVHSTKVPIDHQESHSEILGNDSFTTQVSGPSTGIQSSDQLQSLSQGTQPVEQDPITSTSENDYQSGQYPGSSQPSLLPGADDAVRLSQETLREIISLMMSTSENDLQPDQDPGPSLLPGTEADSSGNKLDLSLDFSEEDIPHAFRLLRDPESSQLSWFPDTEAGPSANNARISRPDFDQQLTEFRDTFSQFSQRQKEFREALSASNAARVSGPIFAQQLEEFREAITQFSQQLKEFREAYRHVVEKTTRLGSPPEIWQKEKEMLWLGDQIRRNDRQRNVFDIFNEAFGGISSGEGTVLNGYF</sequence>
<dbReference type="AlphaFoldDB" id="A0A1Y2AK70"/>
<dbReference type="Proteomes" id="UP000193986">
    <property type="component" value="Unassembled WGS sequence"/>
</dbReference>
<evidence type="ECO:0000313" key="2">
    <source>
        <dbReference type="EMBL" id="ORY22627.1"/>
    </source>
</evidence>
<dbReference type="EMBL" id="MCFC01000090">
    <property type="protein sequence ID" value="ORY22627.1"/>
    <property type="molecule type" value="Genomic_DNA"/>
</dbReference>
<feature type="compositionally biased region" description="Low complexity" evidence="1">
    <location>
        <begin position="103"/>
        <end position="113"/>
    </location>
</feature>
<dbReference type="InParanoid" id="A0A1Y2AK70"/>
<feature type="region of interest" description="Disordered" evidence="1">
    <location>
        <begin position="169"/>
        <end position="195"/>
    </location>
</feature>
<feature type="compositionally biased region" description="Low complexity" evidence="1">
    <location>
        <begin position="131"/>
        <end position="143"/>
    </location>
</feature>
<feature type="region of interest" description="Disordered" evidence="1">
    <location>
        <begin position="89"/>
        <end position="147"/>
    </location>
</feature>
<comment type="caution">
    <text evidence="2">The sequence shown here is derived from an EMBL/GenBank/DDBJ whole genome shotgun (WGS) entry which is preliminary data.</text>
</comment>